<gene>
    <name evidence="6" type="ORF">HYFRA_00004259</name>
</gene>
<evidence type="ECO:0000256" key="2">
    <source>
        <dbReference type="ARBA" id="ARBA00022723"/>
    </source>
</evidence>
<feature type="compositionally biased region" description="Low complexity" evidence="4">
    <location>
        <begin position="25"/>
        <end position="52"/>
    </location>
</feature>
<proteinExistence type="inferred from homology"/>
<dbReference type="EMBL" id="CAJVRL010000025">
    <property type="protein sequence ID" value="CAG8949928.1"/>
    <property type="molecule type" value="Genomic_DNA"/>
</dbReference>
<dbReference type="InterPro" id="IPR034751">
    <property type="entry name" value="Yippee"/>
</dbReference>
<evidence type="ECO:0000256" key="1">
    <source>
        <dbReference type="ARBA" id="ARBA00005613"/>
    </source>
</evidence>
<evidence type="ECO:0000256" key="3">
    <source>
        <dbReference type="ARBA" id="ARBA00022833"/>
    </source>
</evidence>
<comment type="caution">
    <text evidence="6">The sequence shown here is derived from an EMBL/GenBank/DDBJ whole genome shotgun (WGS) entry which is preliminary data.</text>
</comment>
<dbReference type="AlphaFoldDB" id="A0A9N9PNQ5"/>
<keyword evidence="3" id="KW-0862">Zinc</keyword>
<feature type="compositionally biased region" description="Polar residues" evidence="4">
    <location>
        <begin position="66"/>
        <end position="84"/>
    </location>
</feature>
<dbReference type="Pfam" id="PF03226">
    <property type="entry name" value="Yippee-Mis18"/>
    <property type="match status" value="1"/>
</dbReference>
<sequence length="275" mass="29911">MAPDRPPFPTYLLPSFSLPFRQRHSSTTSTTSTSSDQSLSASPTSSATTTPSSSPPNPHYIPSFLTAHSSLTRHLQPPKSTSQPHEQKPTLHRTAPNTLKCITCASDLAFTSQIISKGFTGRHGRAYLVAPPPSSIPALKKFKPTQLINTRIGRSVNRDLLTGAHVVADVTCTICGTVLGWKYVDAKELAQKYKIGKYILEMKRVVVGVSWEVGKEDGEANELGEFAEVGADAVVFDSEDEDECEELFEGIWDPDIVAKRRARKVGLMKKGGTGV</sequence>
<name>A0A9N9PNQ5_9HELO</name>
<reference evidence="6" key="1">
    <citation type="submission" date="2021-07" db="EMBL/GenBank/DDBJ databases">
        <authorList>
            <person name="Durling M."/>
        </authorList>
    </citation>
    <scope>NUCLEOTIDE SEQUENCE</scope>
</reference>
<evidence type="ECO:0000313" key="6">
    <source>
        <dbReference type="EMBL" id="CAG8949928.1"/>
    </source>
</evidence>
<dbReference type="PROSITE" id="PS51792">
    <property type="entry name" value="YIPPEE"/>
    <property type="match status" value="1"/>
</dbReference>
<evidence type="ECO:0000313" key="7">
    <source>
        <dbReference type="Proteomes" id="UP000696280"/>
    </source>
</evidence>
<evidence type="ECO:0000256" key="4">
    <source>
        <dbReference type="SAM" id="MobiDB-lite"/>
    </source>
</evidence>
<keyword evidence="7" id="KW-1185">Reference proteome</keyword>
<evidence type="ECO:0000259" key="5">
    <source>
        <dbReference type="PROSITE" id="PS51792"/>
    </source>
</evidence>
<dbReference type="GO" id="GO:0046872">
    <property type="term" value="F:metal ion binding"/>
    <property type="evidence" value="ECO:0007669"/>
    <property type="project" value="UniProtKB-KW"/>
</dbReference>
<dbReference type="InterPro" id="IPR004910">
    <property type="entry name" value="Yippee/Mis18/Cereblon"/>
</dbReference>
<comment type="similarity">
    <text evidence="1">Belongs to the yippee family.</text>
</comment>
<organism evidence="6 7">
    <name type="scientific">Hymenoscyphus fraxineus</name>
    <dbReference type="NCBI Taxonomy" id="746836"/>
    <lineage>
        <taxon>Eukaryota</taxon>
        <taxon>Fungi</taxon>
        <taxon>Dikarya</taxon>
        <taxon>Ascomycota</taxon>
        <taxon>Pezizomycotina</taxon>
        <taxon>Leotiomycetes</taxon>
        <taxon>Helotiales</taxon>
        <taxon>Helotiaceae</taxon>
        <taxon>Hymenoscyphus</taxon>
    </lineage>
</organism>
<feature type="region of interest" description="Disordered" evidence="4">
    <location>
        <begin position="22"/>
        <end position="94"/>
    </location>
</feature>
<feature type="domain" description="Yippee" evidence="5">
    <location>
        <begin position="97"/>
        <end position="209"/>
    </location>
</feature>
<dbReference type="PANTHER" id="PTHR13848">
    <property type="entry name" value="PROTEIN YIPPEE-LIKE CG15309-RELATED"/>
    <property type="match status" value="1"/>
</dbReference>
<dbReference type="InterPro" id="IPR039058">
    <property type="entry name" value="Yippee_fam"/>
</dbReference>
<protein>
    <recommendedName>
        <fullName evidence="5">Yippee domain-containing protein</fullName>
    </recommendedName>
</protein>
<accession>A0A9N9PNQ5</accession>
<keyword evidence="2" id="KW-0479">Metal-binding</keyword>
<dbReference type="OrthoDB" id="6407410at2759"/>
<dbReference type="Proteomes" id="UP000696280">
    <property type="component" value="Unassembled WGS sequence"/>
</dbReference>